<dbReference type="AlphaFoldDB" id="A0A0U0R9U1"/>
<dbReference type="EMBL" id="CSAE01000246">
    <property type="protein sequence ID" value="COV93270.1"/>
    <property type="molecule type" value="Genomic_DNA"/>
</dbReference>
<name>A0A0U0R9U1_MYCTX</name>
<feature type="compositionally biased region" description="Low complexity" evidence="1">
    <location>
        <begin position="60"/>
        <end position="69"/>
    </location>
</feature>
<evidence type="ECO:0000313" key="3">
    <source>
        <dbReference type="Proteomes" id="UP000038802"/>
    </source>
</evidence>
<protein>
    <submittedName>
        <fullName evidence="2">Uncharacterized protein</fullName>
    </submittedName>
</protein>
<dbReference type="Proteomes" id="UP000038802">
    <property type="component" value="Unassembled WGS sequence"/>
</dbReference>
<proteinExistence type="predicted"/>
<sequence>MTPAGIGMDDDAVLTAPVATLSSDTASKCSLTYLMGRSPPGSSHVQRARLEENARREQMAPAGAATGPTHGRTVRGLRFAA</sequence>
<feature type="compositionally biased region" description="Basic and acidic residues" evidence="1">
    <location>
        <begin position="48"/>
        <end position="58"/>
    </location>
</feature>
<reference evidence="3" key="1">
    <citation type="submission" date="2015-03" db="EMBL/GenBank/DDBJ databases">
        <authorList>
            <consortium name="Pathogen Informatics"/>
        </authorList>
    </citation>
    <scope>NUCLEOTIDE SEQUENCE [LARGE SCALE GENOMIC DNA]</scope>
    <source>
        <strain evidence="3">K00500041</strain>
    </source>
</reference>
<accession>A0A0U0R9U1</accession>
<evidence type="ECO:0000313" key="2">
    <source>
        <dbReference type="EMBL" id="COV93270.1"/>
    </source>
</evidence>
<feature type="region of interest" description="Disordered" evidence="1">
    <location>
        <begin position="35"/>
        <end position="81"/>
    </location>
</feature>
<evidence type="ECO:0000256" key="1">
    <source>
        <dbReference type="SAM" id="MobiDB-lite"/>
    </source>
</evidence>
<organism evidence="2 3">
    <name type="scientific">Mycobacterium tuberculosis</name>
    <dbReference type="NCBI Taxonomy" id="1773"/>
    <lineage>
        <taxon>Bacteria</taxon>
        <taxon>Bacillati</taxon>
        <taxon>Actinomycetota</taxon>
        <taxon>Actinomycetes</taxon>
        <taxon>Mycobacteriales</taxon>
        <taxon>Mycobacteriaceae</taxon>
        <taxon>Mycobacterium</taxon>
        <taxon>Mycobacterium tuberculosis complex</taxon>
    </lineage>
</organism>
<gene>
    <name evidence="2" type="ORF">ERS007703_02336</name>
</gene>